<keyword evidence="1" id="KW-0812">Transmembrane</keyword>
<protein>
    <recommendedName>
        <fullName evidence="5">Peptidyl-tRNA hydrolase</fullName>
    </recommendedName>
</protein>
<gene>
    <name evidence="3" type="ORF">T310_6557</name>
</gene>
<evidence type="ECO:0000313" key="4">
    <source>
        <dbReference type="Proteomes" id="UP000053958"/>
    </source>
</evidence>
<keyword evidence="4" id="KW-1185">Reference proteome</keyword>
<dbReference type="Proteomes" id="UP000053958">
    <property type="component" value="Unassembled WGS sequence"/>
</dbReference>
<dbReference type="EMBL" id="LASV01000346">
    <property type="protein sequence ID" value="KKA19459.1"/>
    <property type="molecule type" value="Genomic_DNA"/>
</dbReference>
<evidence type="ECO:0000256" key="2">
    <source>
        <dbReference type="SAM" id="SignalP"/>
    </source>
</evidence>
<feature type="transmembrane region" description="Helical" evidence="1">
    <location>
        <begin position="188"/>
        <end position="208"/>
    </location>
</feature>
<dbReference type="GeneID" id="25318858"/>
<dbReference type="RefSeq" id="XP_013326071.1">
    <property type="nucleotide sequence ID" value="XM_013470617.1"/>
</dbReference>
<name>A0A0F4YMJ9_RASE3</name>
<evidence type="ECO:0000313" key="3">
    <source>
        <dbReference type="EMBL" id="KKA19459.1"/>
    </source>
</evidence>
<feature type="signal peptide" evidence="2">
    <location>
        <begin position="1"/>
        <end position="16"/>
    </location>
</feature>
<dbReference type="OrthoDB" id="1733656at2759"/>
<sequence length="234" mass="25617">MRLSPLLALLPALAAAQNQIPFGEQIKGWLNKAKAYIPSANPAAPVEEAAEKVVEKTVTPLNLSNWQSILEPSSQPQDWLIFITGGNKTCFGRCGTAEKAFNERVLCSIWAAGTPTIWHLQLPEAQAGEPRPAAPLHIVYLNTTTVTPETIYKIHSEKTYEKDAPYEGALHPLDGWLAKYGLNVPLGYVMYGFSLIPSWLFMIAISFFSRTIMGRRLANPGAIAGRQQQAGGNN</sequence>
<evidence type="ECO:0000256" key="1">
    <source>
        <dbReference type="SAM" id="Phobius"/>
    </source>
</evidence>
<comment type="caution">
    <text evidence="3">The sequence shown here is derived from an EMBL/GenBank/DDBJ whole genome shotgun (WGS) entry which is preliminary data.</text>
</comment>
<keyword evidence="1" id="KW-0472">Membrane</keyword>
<organism evidence="3 4">
    <name type="scientific">Rasamsonia emersonii (strain ATCC 16479 / CBS 393.64 / IMI 116815)</name>
    <dbReference type="NCBI Taxonomy" id="1408163"/>
    <lineage>
        <taxon>Eukaryota</taxon>
        <taxon>Fungi</taxon>
        <taxon>Dikarya</taxon>
        <taxon>Ascomycota</taxon>
        <taxon>Pezizomycotina</taxon>
        <taxon>Eurotiomycetes</taxon>
        <taxon>Eurotiomycetidae</taxon>
        <taxon>Eurotiales</taxon>
        <taxon>Trichocomaceae</taxon>
        <taxon>Rasamsonia</taxon>
    </lineage>
</organism>
<dbReference type="AlphaFoldDB" id="A0A0F4YMJ9"/>
<feature type="chain" id="PRO_5002481827" description="Peptidyl-tRNA hydrolase" evidence="2">
    <location>
        <begin position="17"/>
        <end position="234"/>
    </location>
</feature>
<proteinExistence type="predicted"/>
<dbReference type="STRING" id="1408163.A0A0F4YMJ9"/>
<accession>A0A0F4YMJ9</accession>
<evidence type="ECO:0008006" key="5">
    <source>
        <dbReference type="Google" id="ProtNLM"/>
    </source>
</evidence>
<reference evidence="3 4" key="1">
    <citation type="submission" date="2015-04" db="EMBL/GenBank/DDBJ databases">
        <authorList>
            <person name="Heijne W.H."/>
            <person name="Fedorova N.D."/>
            <person name="Nierman W.C."/>
            <person name="Vollebregt A.W."/>
            <person name="Zhao Z."/>
            <person name="Wu L."/>
            <person name="Kumar M."/>
            <person name="Stam H."/>
            <person name="van den Berg M.A."/>
            <person name="Pel H.J."/>
        </authorList>
    </citation>
    <scope>NUCLEOTIDE SEQUENCE [LARGE SCALE GENOMIC DNA]</scope>
    <source>
        <strain evidence="3 4">CBS 393.64</strain>
    </source>
</reference>
<keyword evidence="2" id="KW-0732">Signal</keyword>
<keyword evidence="1" id="KW-1133">Transmembrane helix</keyword>